<gene>
    <name evidence="1" type="ORF">GMARGA_LOCUS30481</name>
</gene>
<evidence type="ECO:0000313" key="1">
    <source>
        <dbReference type="EMBL" id="CAG8830884.1"/>
    </source>
</evidence>
<sequence>MDDSFDEIIKTVDRIIHLRDYEMLNLTIASYKALAALSFNESEVIKMMRVKEKWVGIYTSRKLHFGATTTQRVEGAHSAMKHGIETSGSLTKSFNSLDRWLRLHYEELLLQYENESINVDPLLTWDDKNRLKQLLGKVSQFALNKIKNELLSVTTYKACLCELRVNYNIPCRHILPLKGPIELYIIPKRWLLLSDQNQIDSNDLIEDISSIEFDNSSLNVPETKLSEIKIPEKITGRGRPSGTKRLPIAIEKMDAVKKKKKVDKRPLNSRIPANDIDQIYNPKSDDNCGFRALAIAIRGNKENWVLVKLAMNGQLNKRMEIYKDWLGYNINSLKRILESRASPCSSSLWFLSPDCAQLAADTFLVPIAIFDEKDEQCSMFFPLESAPIYRRNPIILHFVNSNHVIYVGMKSYAK</sequence>
<reference evidence="1 2" key="1">
    <citation type="submission" date="2021-06" db="EMBL/GenBank/DDBJ databases">
        <authorList>
            <person name="Kallberg Y."/>
            <person name="Tangrot J."/>
            <person name="Rosling A."/>
        </authorList>
    </citation>
    <scope>NUCLEOTIDE SEQUENCE [LARGE SCALE GENOMIC DNA]</scope>
    <source>
        <strain evidence="1 2">120-4 pot B 10/14</strain>
    </source>
</reference>
<organism evidence="1 2">
    <name type="scientific">Gigaspora margarita</name>
    <dbReference type="NCBI Taxonomy" id="4874"/>
    <lineage>
        <taxon>Eukaryota</taxon>
        <taxon>Fungi</taxon>
        <taxon>Fungi incertae sedis</taxon>
        <taxon>Mucoromycota</taxon>
        <taxon>Glomeromycotina</taxon>
        <taxon>Glomeromycetes</taxon>
        <taxon>Diversisporales</taxon>
        <taxon>Gigasporaceae</taxon>
        <taxon>Gigaspora</taxon>
    </lineage>
</organism>
<comment type="caution">
    <text evidence="1">The sequence shown here is derived from an EMBL/GenBank/DDBJ whole genome shotgun (WGS) entry which is preliminary data.</text>
</comment>
<keyword evidence="2" id="KW-1185">Reference proteome</keyword>
<feature type="non-terminal residue" evidence="1">
    <location>
        <position position="414"/>
    </location>
</feature>
<dbReference type="CDD" id="cd22744">
    <property type="entry name" value="OTU"/>
    <property type="match status" value="1"/>
</dbReference>
<dbReference type="Proteomes" id="UP000789901">
    <property type="component" value="Unassembled WGS sequence"/>
</dbReference>
<proteinExistence type="predicted"/>
<evidence type="ECO:0000313" key="2">
    <source>
        <dbReference type="Proteomes" id="UP000789901"/>
    </source>
</evidence>
<protein>
    <submittedName>
        <fullName evidence="1">20610_t:CDS:1</fullName>
    </submittedName>
</protein>
<name>A0ABN7WGE4_GIGMA</name>
<accession>A0ABN7WGE4</accession>
<dbReference type="EMBL" id="CAJVQB010043033">
    <property type="protein sequence ID" value="CAG8830884.1"/>
    <property type="molecule type" value="Genomic_DNA"/>
</dbReference>